<evidence type="ECO:0000256" key="10">
    <source>
        <dbReference type="ARBA" id="ARBA00023136"/>
    </source>
</evidence>
<dbReference type="EC" id="7.2.2.3" evidence="12"/>
<feature type="domain" description="P-type ATPase A" evidence="16">
    <location>
        <begin position="176"/>
        <end position="297"/>
    </location>
</feature>
<evidence type="ECO:0000313" key="20">
    <source>
        <dbReference type="Proteomes" id="UP000688137"/>
    </source>
</evidence>
<keyword evidence="10 15" id="KW-0472">Membrane</keyword>
<dbReference type="Pfam" id="PF00122">
    <property type="entry name" value="E1-E2_ATPase"/>
    <property type="match status" value="1"/>
</dbReference>
<dbReference type="OMA" id="NKICVMA"/>
<feature type="transmembrane region" description="Helical" evidence="15">
    <location>
        <begin position="134"/>
        <end position="157"/>
    </location>
</feature>
<evidence type="ECO:0000256" key="9">
    <source>
        <dbReference type="ARBA" id="ARBA00023053"/>
    </source>
</evidence>
<proteinExistence type="predicted"/>
<feature type="domain" description="Cation-transporting P-type ATPase C-terminal" evidence="17">
    <location>
        <begin position="833"/>
        <end position="1069"/>
    </location>
</feature>
<dbReference type="AlphaFoldDB" id="A0A8S1MU84"/>
<dbReference type="Proteomes" id="UP000688137">
    <property type="component" value="Unassembled WGS sequence"/>
</dbReference>
<dbReference type="SFLD" id="SFLDG00002">
    <property type="entry name" value="C1.7:_P-type_atpase_like"/>
    <property type="match status" value="1"/>
</dbReference>
<evidence type="ECO:0000256" key="6">
    <source>
        <dbReference type="ARBA" id="ARBA00022842"/>
    </source>
</evidence>
<evidence type="ECO:0000256" key="1">
    <source>
        <dbReference type="ARBA" id="ARBA00004127"/>
    </source>
</evidence>
<dbReference type="InterPro" id="IPR006068">
    <property type="entry name" value="ATPase_P-typ_cation-transptr_C"/>
</dbReference>
<dbReference type="GO" id="GO:0012505">
    <property type="term" value="C:endomembrane system"/>
    <property type="evidence" value="ECO:0007669"/>
    <property type="project" value="UniProtKB-SubCell"/>
</dbReference>
<feature type="domain" description="Cation-transporting P-type ATPase N-terminal" evidence="18">
    <location>
        <begin position="54"/>
        <end position="119"/>
    </location>
</feature>
<comment type="catalytic activity">
    <reaction evidence="13">
        <text>Na(+)(in) + ATP + H2O = Na(+)(out) + ADP + phosphate + H(+)</text>
        <dbReference type="Rhea" id="RHEA:14633"/>
        <dbReference type="ChEBI" id="CHEBI:15377"/>
        <dbReference type="ChEBI" id="CHEBI:15378"/>
        <dbReference type="ChEBI" id="CHEBI:29101"/>
        <dbReference type="ChEBI" id="CHEBI:30616"/>
        <dbReference type="ChEBI" id="CHEBI:43474"/>
        <dbReference type="ChEBI" id="CHEBI:456216"/>
        <dbReference type="EC" id="7.2.2.3"/>
    </reaction>
    <physiologicalReaction direction="left-to-right" evidence="13">
        <dbReference type="Rhea" id="RHEA:14634"/>
    </physiologicalReaction>
</comment>
<keyword evidence="11" id="KW-0406">Ion transport</keyword>
<dbReference type="GO" id="GO:0005524">
    <property type="term" value="F:ATP binding"/>
    <property type="evidence" value="ECO:0007669"/>
    <property type="project" value="UniProtKB-KW"/>
</dbReference>
<protein>
    <recommendedName>
        <fullName evidence="14">P-type sodium-transporting ATPase4</fullName>
        <ecNumber evidence="12">7.2.2.3</ecNumber>
    </recommendedName>
</protein>
<dbReference type="InterPro" id="IPR059000">
    <property type="entry name" value="ATPase_P-type_domA"/>
</dbReference>
<keyword evidence="7" id="KW-1278">Translocase</keyword>
<feature type="transmembrane region" description="Helical" evidence="15">
    <location>
        <begin position="978"/>
        <end position="995"/>
    </location>
</feature>
<keyword evidence="11" id="KW-0739">Sodium transport</keyword>
<evidence type="ECO:0000256" key="15">
    <source>
        <dbReference type="SAM" id="Phobius"/>
    </source>
</evidence>
<feature type="transmembrane region" description="Helical" evidence="15">
    <location>
        <begin position="318"/>
        <end position="339"/>
    </location>
</feature>
<dbReference type="GO" id="GO:0046872">
    <property type="term" value="F:metal ion binding"/>
    <property type="evidence" value="ECO:0007669"/>
    <property type="project" value="UniProtKB-KW"/>
</dbReference>
<dbReference type="GO" id="GO:0016887">
    <property type="term" value="F:ATP hydrolysis activity"/>
    <property type="evidence" value="ECO:0007669"/>
    <property type="project" value="InterPro"/>
</dbReference>
<gene>
    <name evidence="19" type="ORF">PPRIM_AZ9-3.1.T0640045</name>
</gene>
<dbReference type="Pfam" id="PF00690">
    <property type="entry name" value="Cation_ATPase_N"/>
    <property type="match status" value="1"/>
</dbReference>
<dbReference type="Pfam" id="PF13246">
    <property type="entry name" value="Cation_ATPase"/>
    <property type="match status" value="1"/>
</dbReference>
<evidence type="ECO:0000256" key="5">
    <source>
        <dbReference type="ARBA" id="ARBA00022840"/>
    </source>
</evidence>
<feature type="transmembrane region" description="Helical" evidence="15">
    <location>
        <begin position="888"/>
        <end position="906"/>
    </location>
</feature>
<dbReference type="InterPro" id="IPR018303">
    <property type="entry name" value="ATPase_P-typ_P_site"/>
</dbReference>
<dbReference type="SFLD" id="SFLDS00003">
    <property type="entry name" value="Haloacid_Dehalogenase"/>
    <property type="match status" value="1"/>
</dbReference>
<evidence type="ECO:0000259" key="17">
    <source>
        <dbReference type="Pfam" id="PF00689"/>
    </source>
</evidence>
<dbReference type="InterPro" id="IPR044492">
    <property type="entry name" value="P_typ_ATPase_HD_dom"/>
</dbReference>
<comment type="subcellular location">
    <subcellularLocation>
        <location evidence="1">Endomembrane system</location>
        <topology evidence="1">Multi-pass membrane protein</topology>
    </subcellularLocation>
</comment>
<name>A0A8S1MU84_PARPR</name>
<sequence length="1112" mass="126084">MQEVLSEEQNLSLSQDISLQGQKQRISKQTLVKIMSAAQERQFAEEIDELENIEGMEGIESGLQTNFEKGLKGDDFKERNLFYGTNQSTINSSSKTYIQMVQQNLEDYLIQILLVASILQIIIGVITADENCRSLAWIEGFSLFIAVFLCCNVTAIYDYQKEKQFQSLDESKNTLQTVTVLRDGEKIQLNQNQIMIGDIIYLFEGMQIPVDGFVIEAEQLKVDESSITGETETIKKDTYMNCKYKRDQLSDEKNCLTKFDIPSPILLSGTRILSGECKMVAAVVGESSCIAKISSLFQTEDVQQSPLQLKLEIIAQSIGKLGLIFSVIIFFILLSRFIFQRIIEDSFEKEHIKEILNLSIVPITTIIISIPDGFPVALTICMAFSVKRMLKDNILIRKLSNCEILGDINMICSDKTGTLTQNKLHMVNIWNDIKMDIDVYSEKLNLNKYLPHQMHELFIQSSIVNGTAEIRPQERGSKTDVAMILFIEQCGFNYQNERDLHESTLNMPFSSRRKRMSRIIGDKRLVIKGSSEIILNCCNKLHSKSKGIIPIDSTIRKQIEDFSEQMNIQAIRTIGLAYKELNGNEDLVSKNEHEVYDIETENLTLIAIVGFKDILRAETPQAIADLQIAGINVKMTTGDNKITAKAIAKDCGILIDENQSLVLEGYDFNQRIGGVVCKQCRISVCDCPRDQSNAKLLAKQIRVDTIENGEEFDKIYPKLDVLARSRPEDKYALVIGLQERGYVVAVTGDGTNDAPSLHKADVGIALGISATEIARDSASIILLDDNFSSIVKIVLWGRNIYDSIKKFIQFQLTAIIVVVVITLSSSILIKQEVFKPIQILWINIIIDSFASLSLATETPSQGLLKSKYHNRNESLICPKMFKHIIGQAIYQIIIILILIFYAHIFVPEFKGQEDESSDYLDKLQYKYSNTYFDVNNNLHICPNHQDYCNLISYNTEYNINGSENYLSFYKKTYIPSRQFTVIFNTFIIMQLFNFINARRIQDQLNILQGIFSNILFPIIFLGILSLQIIMVTFGGIVFHCYSFNGLCIEQWLICIAFGFGGLIIRLILSLIPDTILGFLFKYVSKKNSNYQLQIPGHESETENLRNSNQENS</sequence>
<dbReference type="Pfam" id="PF00689">
    <property type="entry name" value="Cation_ATPase_C"/>
    <property type="match status" value="1"/>
</dbReference>
<dbReference type="InterPro" id="IPR004014">
    <property type="entry name" value="ATPase_P-typ_cation-transptr_N"/>
</dbReference>
<feature type="transmembrane region" description="Helical" evidence="15">
    <location>
        <begin position="1015"/>
        <end position="1038"/>
    </location>
</feature>
<keyword evidence="4" id="KW-0547">Nucleotide-binding</keyword>
<evidence type="ECO:0000256" key="2">
    <source>
        <dbReference type="ARBA" id="ARBA00022692"/>
    </source>
</evidence>
<keyword evidence="9" id="KW-0915">Sodium</keyword>
<dbReference type="GO" id="GO:0008554">
    <property type="term" value="F:P-type sodium transporter activity"/>
    <property type="evidence" value="ECO:0007669"/>
    <property type="project" value="UniProtKB-EC"/>
</dbReference>
<organism evidence="19 20">
    <name type="scientific">Paramecium primaurelia</name>
    <dbReference type="NCBI Taxonomy" id="5886"/>
    <lineage>
        <taxon>Eukaryota</taxon>
        <taxon>Sar</taxon>
        <taxon>Alveolata</taxon>
        <taxon>Ciliophora</taxon>
        <taxon>Intramacronucleata</taxon>
        <taxon>Oligohymenophorea</taxon>
        <taxon>Peniculida</taxon>
        <taxon>Parameciidae</taxon>
        <taxon>Paramecium</taxon>
    </lineage>
</organism>
<dbReference type="PROSITE" id="PS00154">
    <property type="entry name" value="ATPASE_E1_E2"/>
    <property type="match status" value="1"/>
</dbReference>
<reference evidence="19" key="1">
    <citation type="submission" date="2021-01" db="EMBL/GenBank/DDBJ databases">
        <authorList>
            <consortium name="Genoscope - CEA"/>
            <person name="William W."/>
        </authorList>
    </citation>
    <scope>NUCLEOTIDE SEQUENCE</scope>
</reference>
<dbReference type="PANTHER" id="PTHR24093">
    <property type="entry name" value="CATION TRANSPORTING ATPASE"/>
    <property type="match status" value="1"/>
</dbReference>
<dbReference type="EMBL" id="CAJJDM010000066">
    <property type="protein sequence ID" value="CAD8080613.1"/>
    <property type="molecule type" value="Genomic_DNA"/>
</dbReference>
<accession>A0A8S1MU84</accession>
<dbReference type="NCBIfam" id="TIGR01494">
    <property type="entry name" value="ATPase_P-type"/>
    <property type="match status" value="1"/>
</dbReference>
<evidence type="ECO:0000259" key="16">
    <source>
        <dbReference type="Pfam" id="PF00122"/>
    </source>
</evidence>
<keyword evidence="2 15" id="KW-0812">Transmembrane</keyword>
<evidence type="ECO:0000256" key="12">
    <source>
        <dbReference type="ARBA" id="ARBA00035029"/>
    </source>
</evidence>
<keyword evidence="8 15" id="KW-1133">Transmembrane helix</keyword>
<evidence type="ECO:0000256" key="7">
    <source>
        <dbReference type="ARBA" id="ARBA00022967"/>
    </source>
</evidence>
<dbReference type="InterPro" id="IPR001757">
    <property type="entry name" value="P_typ_ATPase"/>
</dbReference>
<keyword evidence="3" id="KW-0479">Metal-binding</keyword>
<feature type="transmembrane region" description="Helical" evidence="15">
    <location>
        <begin position="108"/>
        <end position="128"/>
    </location>
</feature>
<keyword evidence="6" id="KW-0460">Magnesium</keyword>
<dbReference type="FunFam" id="3.40.50.1000:FF:000001">
    <property type="entry name" value="Phospholipid-transporting ATPase IC"/>
    <property type="match status" value="1"/>
</dbReference>
<dbReference type="GO" id="GO:0005388">
    <property type="term" value="F:P-type calcium transporter activity"/>
    <property type="evidence" value="ECO:0007669"/>
    <property type="project" value="TreeGrafter"/>
</dbReference>
<keyword evidence="20" id="KW-1185">Reference proteome</keyword>
<feature type="transmembrane region" description="Helical" evidence="15">
    <location>
        <begin position="1050"/>
        <end position="1080"/>
    </location>
</feature>
<dbReference type="PANTHER" id="PTHR24093:SF369">
    <property type="entry name" value="CALCIUM-TRANSPORTING ATPASE"/>
    <property type="match status" value="1"/>
</dbReference>
<feature type="transmembrane region" description="Helical" evidence="15">
    <location>
        <begin position="359"/>
        <end position="384"/>
    </location>
</feature>
<evidence type="ECO:0000256" key="11">
    <source>
        <dbReference type="ARBA" id="ARBA00023201"/>
    </source>
</evidence>
<feature type="transmembrane region" description="Helical" evidence="15">
    <location>
        <begin position="807"/>
        <end position="829"/>
    </location>
</feature>
<evidence type="ECO:0000313" key="19">
    <source>
        <dbReference type="EMBL" id="CAD8080613.1"/>
    </source>
</evidence>
<keyword evidence="5" id="KW-0067">ATP-binding</keyword>
<dbReference type="SFLD" id="SFLDF00027">
    <property type="entry name" value="p-type_atpase"/>
    <property type="match status" value="1"/>
</dbReference>
<evidence type="ECO:0000256" key="14">
    <source>
        <dbReference type="ARBA" id="ARBA00067200"/>
    </source>
</evidence>
<comment type="caution">
    <text evidence="19">The sequence shown here is derived from an EMBL/GenBank/DDBJ whole genome shotgun (WGS) entry which is preliminary data.</text>
</comment>
<evidence type="ECO:0000256" key="8">
    <source>
        <dbReference type="ARBA" id="ARBA00022989"/>
    </source>
</evidence>
<evidence type="ECO:0000259" key="18">
    <source>
        <dbReference type="Pfam" id="PF00690"/>
    </source>
</evidence>
<evidence type="ECO:0000256" key="4">
    <source>
        <dbReference type="ARBA" id="ARBA00022741"/>
    </source>
</evidence>
<evidence type="ECO:0000256" key="3">
    <source>
        <dbReference type="ARBA" id="ARBA00022723"/>
    </source>
</evidence>
<dbReference type="GO" id="GO:0005886">
    <property type="term" value="C:plasma membrane"/>
    <property type="evidence" value="ECO:0007669"/>
    <property type="project" value="TreeGrafter"/>
</dbReference>
<keyword evidence="11" id="KW-0813">Transport</keyword>
<evidence type="ECO:0000256" key="13">
    <source>
        <dbReference type="ARBA" id="ARBA00049499"/>
    </source>
</evidence>